<feature type="region of interest" description="Disordered" evidence="1">
    <location>
        <begin position="137"/>
        <end position="165"/>
    </location>
</feature>
<feature type="compositionally biased region" description="Basic residues" evidence="1">
    <location>
        <begin position="156"/>
        <end position="165"/>
    </location>
</feature>
<proteinExistence type="predicted"/>
<reference evidence="2 3" key="1">
    <citation type="submission" date="2014-04" db="EMBL/GenBank/DDBJ databases">
        <title>Evolutionary Origins and Diversification of the Mycorrhizal Mutualists.</title>
        <authorList>
            <consortium name="DOE Joint Genome Institute"/>
            <consortium name="Mycorrhizal Genomics Consortium"/>
            <person name="Kohler A."/>
            <person name="Kuo A."/>
            <person name="Nagy L.G."/>
            <person name="Floudas D."/>
            <person name="Copeland A."/>
            <person name="Barry K.W."/>
            <person name="Cichocki N."/>
            <person name="Veneault-Fourrey C."/>
            <person name="LaButti K."/>
            <person name="Lindquist E.A."/>
            <person name="Lipzen A."/>
            <person name="Lundell T."/>
            <person name="Morin E."/>
            <person name="Murat C."/>
            <person name="Riley R."/>
            <person name="Ohm R."/>
            <person name="Sun H."/>
            <person name="Tunlid A."/>
            <person name="Henrissat B."/>
            <person name="Grigoriev I.V."/>
            <person name="Hibbett D.S."/>
            <person name="Martin F."/>
        </authorList>
    </citation>
    <scope>NUCLEOTIDE SEQUENCE [LARGE SCALE GENOMIC DNA]</scope>
    <source>
        <strain evidence="2 3">Koide BX008</strain>
    </source>
</reference>
<dbReference type="Proteomes" id="UP000054549">
    <property type="component" value="Unassembled WGS sequence"/>
</dbReference>
<evidence type="ECO:0000313" key="3">
    <source>
        <dbReference type="Proteomes" id="UP000054549"/>
    </source>
</evidence>
<organism evidence="2 3">
    <name type="scientific">Amanita muscaria (strain Koide BX008)</name>
    <dbReference type="NCBI Taxonomy" id="946122"/>
    <lineage>
        <taxon>Eukaryota</taxon>
        <taxon>Fungi</taxon>
        <taxon>Dikarya</taxon>
        <taxon>Basidiomycota</taxon>
        <taxon>Agaricomycotina</taxon>
        <taxon>Agaricomycetes</taxon>
        <taxon>Agaricomycetidae</taxon>
        <taxon>Agaricales</taxon>
        <taxon>Pluteineae</taxon>
        <taxon>Amanitaceae</taxon>
        <taxon>Amanita</taxon>
    </lineage>
</organism>
<evidence type="ECO:0000256" key="1">
    <source>
        <dbReference type="SAM" id="MobiDB-lite"/>
    </source>
</evidence>
<keyword evidence="3" id="KW-1185">Reference proteome</keyword>
<evidence type="ECO:0000313" key="2">
    <source>
        <dbReference type="EMBL" id="KIL55623.1"/>
    </source>
</evidence>
<sequence>MSLSVVDFSNSSKPDRVTGERTRIPVDPHSSFLPPRSSPSYGSCLSHHIHVQVRTPPDHHEQTDIKVTRSLRNHTRLVRISFRFRSTVYVTLLRLGYGTPPLFSLQLLPWWSPLKHPVSHLAPGVADYHALKHAKQAAKKAALKEPEPKLAPSRAGIRKSKRKKF</sequence>
<name>A0A0C2WHN3_AMAMK</name>
<protein>
    <submittedName>
        <fullName evidence="2">Uncharacterized protein</fullName>
    </submittedName>
</protein>
<dbReference type="EMBL" id="KN818492">
    <property type="protein sequence ID" value="KIL55623.1"/>
    <property type="molecule type" value="Genomic_DNA"/>
</dbReference>
<gene>
    <name evidence="2" type="ORF">M378DRAFT_182187</name>
</gene>
<dbReference type="AlphaFoldDB" id="A0A0C2WHN3"/>
<dbReference type="InParanoid" id="A0A0C2WHN3"/>
<dbReference type="HOGENOM" id="CLU_1610317_0_0_1"/>
<feature type="region of interest" description="Disordered" evidence="1">
    <location>
        <begin position="1"/>
        <end position="35"/>
    </location>
</feature>
<feature type="compositionally biased region" description="Polar residues" evidence="1">
    <location>
        <begin position="1"/>
        <end position="12"/>
    </location>
</feature>
<accession>A0A0C2WHN3</accession>
<feature type="compositionally biased region" description="Basic and acidic residues" evidence="1">
    <location>
        <begin position="13"/>
        <end position="26"/>
    </location>
</feature>